<keyword evidence="1" id="KW-1133">Transmembrane helix</keyword>
<proteinExistence type="predicted"/>
<feature type="transmembrane region" description="Helical" evidence="1">
    <location>
        <begin position="269"/>
        <end position="287"/>
    </location>
</feature>
<evidence type="ECO:0000313" key="4">
    <source>
        <dbReference type="Proteomes" id="UP000295136"/>
    </source>
</evidence>
<dbReference type="GO" id="GO:0009103">
    <property type="term" value="P:lipopolysaccharide biosynthetic process"/>
    <property type="evidence" value="ECO:0007669"/>
    <property type="project" value="TreeGrafter"/>
</dbReference>
<feature type="transmembrane region" description="Helical" evidence="1">
    <location>
        <begin position="330"/>
        <end position="353"/>
    </location>
</feature>
<feature type="transmembrane region" description="Helical" evidence="1">
    <location>
        <begin position="216"/>
        <end position="235"/>
    </location>
</feature>
<dbReference type="InterPro" id="IPR050879">
    <property type="entry name" value="Acyltransferase_3"/>
</dbReference>
<reference evidence="3 4" key="1">
    <citation type="submission" date="2019-03" db="EMBL/GenBank/DDBJ databases">
        <title>Draft genome sequences of novel Actinobacteria.</title>
        <authorList>
            <person name="Sahin N."/>
            <person name="Ay H."/>
            <person name="Saygin H."/>
        </authorList>
    </citation>
    <scope>NUCLEOTIDE SEQUENCE [LARGE SCALE GENOMIC DNA]</scope>
    <source>
        <strain evidence="3 4">6K102</strain>
    </source>
</reference>
<feature type="transmembrane region" description="Helical" evidence="1">
    <location>
        <begin position="299"/>
        <end position="318"/>
    </location>
</feature>
<dbReference type="GO" id="GO:0016020">
    <property type="term" value="C:membrane"/>
    <property type="evidence" value="ECO:0007669"/>
    <property type="project" value="TreeGrafter"/>
</dbReference>
<dbReference type="GO" id="GO:0016747">
    <property type="term" value="F:acyltransferase activity, transferring groups other than amino-acyl groups"/>
    <property type="evidence" value="ECO:0007669"/>
    <property type="project" value="InterPro"/>
</dbReference>
<dbReference type="PANTHER" id="PTHR23028">
    <property type="entry name" value="ACETYLTRANSFERASE"/>
    <property type="match status" value="1"/>
</dbReference>
<name>A0A4R5FT97_9ACTN</name>
<evidence type="ECO:0000259" key="2">
    <source>
        <dbReference type="Pfam" id="PF01757"/>
    </source>
</evidence>
<gene>
    <name evidence="3" type="ORF">E1295_10085</name>
</gene>
<protein>
    <submittedName>
        <fullName evidence="3">Acyltransferase</fullName>
    </submittedName>
</protein>
<feature type="transmembrane region" description="Helical" evidence="1">
    <location>
        <begin position="104"/>
        <end position="122"/>
    </location>
</feature>
<dbReference type="Pfam" id="PF01757">
    <property type="entry name" value="Acyl_transf_3"/>
    <property type="match status" value="1"/>
</dbReference>
<keyword evidence="3" id="KW-0808">Transferase</keyword>
<keyword evidence="1" id="KW-0812">Transmembrane</keyword>
<dbReference type="PANTHER" id="PTHR23028:SF53">
    <property type="entry name" value="ACYL_TRANSF_3 DOMAIN-CONTAINING PROTEIN"/>
    <property type="match status" value="1"/>
</dbReference>
<keyword evidence="3" id="KW-0012">Acyltransferase</keyword>
<feature type="transmembrane region" description="Helical" evidence="1">
    <location>
        <begin position="188"/>
        <end position="209"/>
    </location>
</feature>
<feature type="transmembrane region" description="Helical" evidence="1">
    <location>
        <begin position="365"/>
        <end position="384"/>
    </location>
</feature>
<feature type="transmembrane region" description="Helical" evidence="1">
    <location>
        <begin position="143"/>
        <end position="163"/>
    </location>
</feature>
<evidence type="ECO:0000313" key="3">
    <source>
        <dbReference type="EMBL" id="TDE56734.1"/>
    </source>
</evidence>
<feature type="transmembrane region" description="Helical" evidence="1">
    <location>
        <begin position="67"/>
        <end position="84"/>
    </location>
</feature>
<accession>A0A4R5FT97</accession>
<comment type="caution">
    <text evidence="3">The sequence shown here is derived from an EMBL/GenBank/DDBJ whole genome shotgun (WGS) entry which is preliminary data.</text>
</comment>
<dbReference type="InterPro" id="IPR002656">
    <property type="entry name" value="Acyl_transf_3_dom"/>
</dbReference>
<dbReference type="AlphaFoldDB" id="A0A4R5FT97"/>
<dbReference type="Proteomes" id="UP000295136">
    <property type="component" value="Unassembled WGS sequence"/>
</dbReference>
<keyword evidence="1" id="KW-0472">Membrane</keyword>
<keyword evidence="4" id="KW-1185">Reference proteome</keyword>
<dbReference type="EMBL" id="SMLD01000018">
    <property type="protein sequence ID" value="TDE56734.1"/>
    <property type="molecule type" value="Genomic_DNA"/>
</dbReference>
<organism evidence="3 4">
    <name type="scientific">Nonomuraea mesophila</name>
    <dbReference type="NCBI Taxonomy" id="2530382"/>
    <lineage>
        <taxon>Bacteria</taxon>
        <taxon>Bacillati</taxon>
        <taxon>Actinomycetota</taxon>
        <taxon>Actinomycetes</taxon>
        <taxon>Streptosporangiales</taxon>
        <taxon>Streptosporangiaceae</taxon>
        <taxon>Nonomuraea</taxon>
    </lineage>
</organism>
<sequence length="417" mass="46243">MGTRPLLFAVLLGPPSATRTELRKPVTKRLTASDHLLVSKRATPPSSRTRRVKIMPTSSDRLYEIDGLRLLAALCVVLFHYTFSGWAGDHSPVVFAAESAWSKYGYLGVDLFFLISGFVVLMSAWGRTPRAFVVSRVVRLYPAYWVGIAVTSVVTVTLGQGVFEVSLPQVLANLTMFQSVPNIANVDVVYWTLWAEMRFYFLILAFTFIGMTRTRVMVALWAWLGLTVLVQAGLLPGIADLVVQSEFSHYFIAGMALFMLYRFGLSVQIALLVPICLGNAVYRAVGYADAVGERYSVEYSHGVIIAVVVLIFLVMTLIALRATRFLARPWLVTAGALTYPLYLLHAHVGFVIFSRVGDAVDKYVLLAGLIAVMLGAAYLVYRFVERPLAPRLKVMLSGRAPAHVPRHAQREMSDNSR</sequence>
<feature type="domain" description="Acyltransferase 3" evidence="2">
    <location>
        <begin position="63"/>
        <end position="381"/>
    </location>
</feature>
<evidence type="ECO:0000256" key="1">
    <source>
        <dbReference type="SAM" id="Phobius"/>
    </source>
</evidence>